<evidence type="ECO:0000256" key="3">
    <source>
        <dbReference type="ARBA" id="ARBA00023098"/>
    </source>
</evidence>
<gene>
    <name evidence="4" type="ORF">JK636_23070</name>
</gene>
<evidence type="ECO:0000256" key="2">
    <source>
        <dbReference type="ARBA" id="ARBA00022963"/>
    </source>
</evidence>
<evidence type="ECO:0000313" key="5">
    <source>
        <dbReference type="Proteomes" id="UP000632377"/>
    </source>
</evidence>
<keyword evidence="2" id="KW-0442">Lipid degradation</keyword>
<reference evidence="4 5" key="1">
    <citation type="submission" date="2021-01" db="EMBL/GenBank/DDBJ databases">
        <title>Genome public.</title>
        <authorList>
            <person name="Liu C."/>
            <person name="Sun Q."/>
        </authorList>
    </citation>
    <scope>NUCLEOTIDE SEQUENCE [LARGE SCALE GENOMIC DNA]</scope>
    <source>
        <strain evidence="4 5">YIM B02515</strain>
    </source>
</reference>
<dbReference type="PANTHER" id="PTHR10272">
    <property type="entry name" value="PLATELET-ACTIVATING FACTOR ACETYLHYDROLASE"/>
    <property type="match status" value="1"/>
</dbReference>
<evidence type="ECO:0008006" key="6">
    <source>
        <dbReference type="Google" id="ProtNLM"/>
    </source>
</evidence>
<dbReference type="PANTHER" id="PTHR10272:SF0">
    <property type="entry name" value="PLATELET-ACTIVATING FACTOR ACETYLHYDROLASE"/>
    <property type="match status" value="1"/>
</dbReference>
<organism evidence="4 5">
    <name type="scientific">Clostridium rhizosphaerae</name>
    <dbReference type="NCBI Taxonomy" id="2803861"/>
    <lineage>
        <taxon>Bacteria</taxon>
        <taxon>Bacillati</taxon>
        <taxon>Bacillota</taxon>
        <taxon>Clostridia</taxon>
        <taxon>Eubacteriales</taxon>
        <taxon>Clostridiaceae</taxon>
        <taxon>Clostridium</taxon>
    </lineage>
</organism>
<protein>
    <recommendedName>
        <fullName evidence="6">Platelet-activating factor acetylhydrolase</fullName>
    </recommendedName>
</protein>
<proteinExistence type="predicted"/>
<evidence type="ECO:0000256" key="1">
    <source>
        <dbReference type="ARBA" id="ARBA00022801"/>
    </source>
</evidence>
<dbReference type="Pfam" id="PF03403">
    <property type="entry name" value="PAF-AH_p_II"/>
    <property type="match status" value="1"/>
</dbReference>
<evidence type="ECO:0000313" key="4">
    <source>
        <dbReference type="EMBL" id="MBL4938590.1"/>
    </source>
</evidence>
<dbReference type="SUPFAM" id="SSF53474">
    <property type="entry name" value="alpha/beta-Hydrolases"/>
    <property type="match status" value="1"/>
</dbReference>
<dbReference type="EMBL" id="JAESWC010000025">
    <property type="protein sequence ID" value="MBL4938590.1"/>
    <property type="molecule type" value="Genomic_DNA"/>
</dbReference>
<dbReference type="Gene3D" id="3.40.50.1820">
    <property type="entry name" value="alpha/beta hydrolase"/>
    <property type="match status" value="1"/>
</dbReference>
<name>A0ABS1TH02_9CLOT</name>
<dbReference type="Proteomes" id="UP000632377">
    <property type="component" value="Unassembled WGS sequence"/>
</dbReference>
<dbReference type="InterPro" id="IPR029058">
    <property type="entry name" value="AB_hydrolase_fold"/>
</dbReference>
<keyword evidence="1" id="KW-0378">Hydrolase</keyword>
<dbReference type="RefSeq" id="WP_202751354.1">
    <property type="nucleotide sequence ID" value="NZ_JAESWC010000025.1"/>
</dbReference>
<accession>A0ABS1TH02</accession>
<sequence>MRVGRAVRVLTDENREELLKNTGEKRKIIVSIFYPSDEDIKENQKGFYIDLFTPCEEEFIKKFAGKKNMAGQQVDETYLRSIKTNTFNNIEISKREILYPVVIFSPGLGMDKDCLIYNIEKLVSEGFIVFTLGHIYETDFTILPSGEVLNKIDRIDDFTFEEKEQLIEIRKEDILFLIEELKVLNSKDEMIKGKLDLDKIGIIGHSLGGSAVFNAAKEDIRIKAVVMLDGSLQHFDLVKDIEEGKRMTTPFLNFRRGSIDYNEEMKKTIEFNESRTDGEEFKKRIIGRNKTLIGQIEGQKQLYEYLSDYKSFIKLKHSEHLTFTDWPVIYNQEFENNILSIKEAHVIISEITVRFFKEFLCGMRGSYNEFIDSGRCPLICSINKNGEVVNIKGGAVC</sequence>
<keyword evidence="5" id="KW-1185">Reference proteome</keyword>
<keyword evidence="3" id="KW-0443">Lipid metabolism</keyword>
<comment type="caution">
    <text evidence="4">The sequence shown here is derived from an EMBL/GenBank/DDBJ whole genome shotgun (WGS) entry which is preliminary data.</text>
</comment>